<keyword evidence="3 4" id="KW-0975">Bacterial flagellum</keyword>
<dbReference type="Proteomes" id="UP000280434">
    <property type="component" value="Unassembled WGS sequence"/>
</dbReference>
<evidence type="ECO:0000256" key="1">
    <source>
        <dbReference type="ARBA" id="ARBA00004117"/>
    </source>
</evidence>
<evidence type="ECO:0000313" key="9">
    <source>
        <dbReference type="Proteomes" id="UP000280434"/>
    </source>
</evidence>
<evidence type="ECO:0000259" key="6">
    <source>
        <dbReference type="Pfam" id="PF06429"/>
    </source>
</evidence>
<dbReference type="Pfam" id="PF06429">
    <property type="entry name" value="Flg_bbr_C"/>
    <property type="match status" value="1"/>
</dbReference>
<organism evidence="8 9">
    <name type="scientific">Trinickia fusca</name>
    <dbReference type="NCBI Taxonomy" id="2419777"/>
    <lineage>
        <taxon>Bacteria</taxon>
        <taxon>Pseudomonadati</taxon>
        <taxon>Pseudomonadota</taxon>
        <taxon>Betaproteobacteria</taxon>
        <taxon>Burkholderiales</taxon>
        <taxon>Burkholderiaceae</taxon>
        <taxon>Trinickia</taxon>
    </lineage>
</organism>
<dbReference type="PANTHER" id="PTHR30435:SF19">
    <property type="entry name" value="FLAGELLAR BASAL-BODY ROD PROTEIN FLGG"/>
    <property type="match status" value="1"/>
</dbReference>
<dbReference type="OrthoDB" id="9804559at2"/>
<keyword evidence="9" id="KW-1185">Reference proteome</keyword>
<feature type="domain" description="Flagellar basal-body/hook protein C-terminal" evidence="6">
    <location>
        <begin position="217"/>
        <end position="261"/>
    </location>
</feature>
<dbReference type="SUPFAM" id="SSF117143">
    <property type="entry name" value="Flagellar hook protein flgE"/>
    <property type="match status" value="1"/>
</dbReference>
<dbReference type="AlphaFoldDB" id="A0A494XCR0"/>
<dbReference type="InterPro" id="IPR053967">
    <property type="entry name" value="LlgE_F_G-like_D1"/>
</dbReference>
<dbReference type="Pfam" id="PF00460">
    <property type="entry name" value="Flg_bb_rod"/>
    <property type="match status" value="1"/>
</dbReference>
<dbReference type="InterPro" id="IPR010930">
    <property type="entry name" value="Flg_bb/hook_C_dom"/>
</dbReference>
<proteinExistence type="inferred from homology"/>
<comment type="caution">
    <text evidence="8">The sequence shown here is derived from an EMBL/GenBank/DDBJ whole genome shotgun (WGS) entry which is preliminary data.</text>
</comment>
<gene>
    <name evidence="8" type="ORF">D7S89_13965</name>
</gene>
<sequence>MSDSYAVALASMHQDMVRLDRVASNLANVSTPGYKREVVAVQPFVDVMEGIAADAAARSAEMTSGVVAETAAESGLVQVRNDMRAGTLKSTGQPLDVALESEGFFEVATPNGTAYTRQGDFRLDAQGRLVTAQGYPVMGKGGEIRLSTSTPHIDSLGAITEPDATFVGPSSSAPGVSVAQLKIVKFEHPEQLPRLGEGLMGEGPGLTIVGDDNVRIRQGALENANVSSMQEMVQLMQTMRHFESMQKIAQGYDEMLGTALQKLGEVS</sequence>
<dbReference type="GO" id="GO:0009425">
    <property type="term" value="C:bacterial-type flagellum basal body"/>
    <property type="evidence" value="ECO:0007669"/>
    <property type="project" value="UniProtKB-SubCell"/>
</dbReference>
<name>A0A494XCR0_9BURK</name>
<keyword evidence="8" id="KW-0969">Cilium</keyword>
<feature type="domain" description="Flagellar hook protein FlgE/F/G-like D1" evidence="7">
    <location>
        <begin position="98"/>
        <end position="147"/>
    </location>
</feature>
<dbReference type="Pfam" id="PF22692">
    <property type="entry name" value="LlgE_F_G_D1"/>
    <property type="match status" value="1"/>
</dbReference>
<dbReference type="EMBL" id="RBZV01000004">
    <property type="protein sequence ID" value="RKP48410.1"/>
    <property type="molecule type" value="Genomic_DNA"/>
</dbReference>
<dbReference type="InterPro" id="IPR001444">
    <property type="entry name" value="Flag_bb_rod_N"/>
</dbReference>
<evidence type="ECO:0000256" key="4">
    <source>
        <dbReference type="RuleBase" id="RU362116"/>
    </source>
</evidence>
<keyword evidence="8" id="KW-0282">Flagellum</keyword>
<accession>A0A494XCR0</accession>
<evidence type="ECO:0000256" key="3">
    <source>
        <dbReference type="ARBA" id="ARBA00023143"/>
    </source>
</evidence>
<evidence type="ECO:0000256" key="2">
    <source>
        <dbReference type="ARBA" id="ARBA00009677"/>
    </source>
</evidence>
<protein>
    <submittedName>
        <fullName evidence="8">Flagellar hook-basal body protein</fullName>
    </submittedName>
</protein>
<evidence type="ECO:0000313" key="8">
    <source>
        <dbReference type="EMBL" id="RKP48410.1"/>
    </source>
</evidence>
<reference evidence="8 9" key="1">
    <citation type="submission" date="2018-10" db="EMBL/GenBank/DDBJ databases">
        <title>Paraburkholderia sp. 7MK8-2, isolated from soil.</title>
        <authorList>
            <person name="Gao Z.-H."/>
            <person name="Qiu L.-H."/>
        </authorList>
    </citation>
    <scope>NUCLEOTIDE SEQUENCE [LARGE SCALE GENOMIC DNA]</scope>
    <source>
        <strain evidence="8 9">7MK8-2</strain>
    </source>
</reference>
<dbReference type="RefSeq" id="WP_121278258.1">
    <property type="nucleotide sequence ID" value="NZ_RBZV01000004.1"/>
</dbReference>
<comment type="subcellular location">
    <subcellularLocation>
        <location evidence="1 4">Bacterial flagellum basal body</location>
    </subcellularLocation>
</comment>
<feature type="domain" description="Flagellar basal body rod protein N-terminal" evidence="5">
    <location>
        <begin position="17"/>
        <end position="35"/>
    </location>
</feature>
<evidence type="ECO:0000259" key="5">
    <source>
        <dbReference type="Pfam" id="PF00460"/>
    </source>
</evidence>
<dbReference type="GO" id="GO:0071978">
    <property type="term" value="P:bacterial-type flagellum-dependent swarming motility"/>
    <property type="evidence" value="ECO:0007669"/>
    <property type="project" value="TreeGrafter"/>
</dbReference>
<keyword evidence="8" id="KW-0966">Cell projection</keyword>
<dbReference type="InterPro" id="IPR037925">
    <property type="entry name" value="FlgE/F/G-like"/>
</dbReference>
<dbReference type="PANTHER" id="PTHR30435">
    <property type="entry name" value="FLAGELLAR PROTEIN"/>
    <property type="match status" value="1"/>
</dbReference>
<dbReference type="NCBIfam" id="TIGR03506">
    <property type="entry name" value="FlgEFG_subfam"/>
    <property type="match status" value="1"/>
</dbReference>
<comment type="similarity">
    <text evidence="2 4">Belongs to the flagella basal body rod proteins family.</text>
</comment>
<dbReference type="InterPro" id="IPR020013">
    <property type="entry name" value="Flagellar_FlgE/F/G"/>
</dbReference>
<evidence type="ECO:0000259" key="7">
    <source>
        <dbReference type="Pfam" id="PF22692"/>
    </source>
</evidence>